<dbReference type="Gene3D" id="3.40.50.300">
    <property type="entry name" value="P-loop containing nucleotide triphosphate hydrolases"/>
    <property type="match status" value="1"/>
</dbReference>
<evidence type="ECO:0000256" key="1">
    <source>
        <dbReference type="ARBA" id="ARBA00022741"/>
    </source>
</evidence>
<dbReference type="Gene3D" id="1.10.8.80">
    <property type="entry name" value="Magnesium chelatase subunit I, C-Terminal domain"/>
    <property type="match status" value="1"/>
</dbReference>
<dbReference type="PANTHER" id="PTHR42759:SF1">
    <property type="entry name" value="MAGNESIUM-CHELATASE SUBUNIT CHLD"/>
    <property type="match status" value="1"/>
</dbReference>
<keyword evidence="2" id="KW-0067">ATP-binding</keyword>
<dbReference type="SMART" id="SM00382">
    <property type="entry name" value="AAA"/>
    <property type="match status" value="1"/>
</dbReference>
<dbReference type="Pfam" id="PF07726">
    <property type="entry name" value="AAA_3"/>
    <property type="match status" value="1"/>
</dbReference>
<dbReference type="GO" id="GO:0016887">
    <property type="term" value="F:ATP hydrolysis activity"/>
    <property type="evidence" value="ECO:0007669"/>
    <property type="project" value="InterPro"/>
</dbReference>
<dbReference type="Pfam" id="PF17863">
    <property type="entry name" value="AAA_lid_2"/>
    <property type="match status" value="1"/>
</dbReference>
<evidence type="ECO:0000313" key="5">
    <source>
        <dbReference type="EMBL" id="QGT79432.1"/>
    </source>
</evidence>
<reference evidence="5 6" key="1">
    <citation type="submission" date="2019-11" db="EMBL/GenBank/DDBJ databases">
        <authorList>
            <person name="Zhang J."/>
            <person name="Sun C."/>
        </authorList>
    </citation>
    <scope>NUCLEOTIDE SEQUENCE [LARGE SCALE GENOMIC DNA]</scope>
    <source>
        <strain evidence="6">sp2</strain>
    </source>
</reference>
<dbReference type="EMBL" id="CP046415">
    <property type="protein sequence ID" value="QGT79432.1"/>
    <property type="molecule type" value="Genomic_DNA"/>
</dbReference>
<dbReference type="PIRSF" id="PIRSF002849">
    <property type="entry name" value="AAA_ATPase_chaperone_MoxR_prd"/>
    <property type="match status" value="1"/>
</dbReference>
<comment type="similarity">
    <text evidence="3">Belongs to the MoxR family.</text>
</comment>
<evidence type="ECO:0000259" key="4">
    <source>
        <dbReference type="SMART" id="SM00382"/>
    </source>
</evidence>
<dbReference type="CDD" id="cd00009">
    <property type="entry name" value="AAA"/>
    <property type="match status" value="1"/>
</dbReference>
<evidence type="ECO:0000256" key="3">
    <source>
        <dbReference type="ARBA" id="ARBA00061607"/>
    </source>
</evidence>
<dbReference type="GO" id="GO:0005524">
    <property type="term" value="F:ATP binding"/>
    <property type="evidence" value="ECO:0007669"/>
    <property type="project" value="UniProtKB-KW"/>
</dbReference>
<dbReference type="InterPro" id="IPR011703">
    <property type="entry name" value="ATPase_AAA-3"/>
</dbReference>
<keyword evidence="1" id="KW-0547">Nucleotide-binding</keyword>
<protein>
    <submittedName>
        <fullName evidence="5">AAA domain-containing protein</fullName>
    </submittedName>
</protein>
<dbReference type="RefSeq" id="WP_156575205.1">
    <property type="nucleotide sequence ID" value="NZ_CP046415.1"/>
</dbReference>
<dbReference type="SUPFAM" id="SSF52540">
    <property type="entry name" value="P-loop containing nucleoside triphosphate hydrolases"/>
    <property type="match status" value="1"/>
</dbReference>
<keyword evidence="6" id="KW-1185">Reference proteome</keyword>
<gene>
    <name evidence="5" type="ORF">GM160_11420</name>
</gene>
<dbReference type="InterPro" id="IPR003593">
    <property type="entry name" value="AAA+_ATPase"/>
</dbReference>
<dbReference type="InterPro" id="IPR050764">
    <property type="entry name" value="CbbQ/NirQ/NorQ/GpvN"/>
</dbReference>
<feature type="domain" description="AAA+ ATPase" evidence="4">
    <location>
        <begin position="34"/>
        <end position="175"/>
    </location>
</feature>
<dbReference type="Proteomes" id="UP000427716">
    <property type="component" value="Chromosome"/>
</dbReference>
<organism evidence="5 6">
    <name type="scientific">Guyparkeria halophila</name>
    <dbReference type="NCBI Taxonomy" id="47960"/>
    <lineage>
        <taxon>Bacteria</taxon>
        <taxon>Pseudomonadati</taxon>
        <taxon>Pseudomonadota</taxon>
        <taxon>Gammaproteobacteria</taxon>
        <taxon>Chromatiales</taxon>
        <taxon>Thioalkalibacteraceae</taxon>
        <taxon>Guyparkeria</taxon>
    </lineage>
</organism>
<evidence type="ECO:0000313" key="6">
    <source>
        <dbReference type="Proteomes" id="UP000427716"/>
    </source>
</evidence>
<dbReference type="FunFam" id="3.40.50.300:FF:000640">
    <property type="entry name" value="MoxR family ATPase"/>
    <property type="match status" value="1"/>
</dbReference>
<dbReference type="PANTHER" id="PTHR42759">
    <property type="entry name" value="MOXR FAMILY PROTEIN"/>
    <property type="match status" value="1"/>
</dbReference>
<dbReference type="InterPro" id="IPR027417">
    <property type="entry name" value="P-loop_NTPase"/>
</dbReference>
<name>A0A6I6DCA2_9GAMM</name>
<dbReference type="KEGG" id="ghl:GM160_11420"/>
<proteinExistence type="inferred from homology"/>
<accession>A0A6I6DCA2</accession>
<evidence type="ECO:0000256" key="2">
    <source>
        <dbReference type="ARBA" id="ARBA00022840"/>
    </source>
</evidence>
<dbReference type="InterPro" id="IPR041628">
    <property type="entry name" value="ChlI/MoxR_AAA_lid"/>
</dbReference>
<dbReference type="AlphaFoldDB" id="A0A6I6DCA2"/>
<sequence>MTEQMPLQNLRAHLGHYIVGQTELVDRLLIGLLTGGHLLVEGLPGLAKTTAIKALAEGVHANFKRIQFTPDLLPADLLGNEVYHPETREFTFEPGPLFNEIVLADEINRAPAKVQSALLEAMAERQVTVAGHSRDLPELFLVMATQNPLEQSGTYPLPEAQMDRFMLHVALDYPEREDEYDILKRTLDGTLGTNPVGEAKNITVDQVLAARETVRQVRCDEALQHWVVDVVAGTRKVGELDPALADQVLVGASPRGALAWVQAARAAAFLDGRDYIVPDDLIGLARDALRHRIILGPRAMVSGLTRDAVIDRLLELIPAP</sequence>